<dbReference type="Pfam" id="PF22960">
    <property type="entry name" value="WHD_UBR1"/>
    <property type="match status" value="1"/>
</dbReference>
<dbReference type="InterPro" id="IPR055194">
    <property type="entry name" value="UBR1-like_WH"/>
</dbReference>
<keyword evidence="14" id="KW-1185">Reference proteome</keyword>
<dbReference type="GO" id="GO:0061630">
    <property type="term" value="F:ubiquitin protein ligase activity"/>
    <property type="evidence" value="ECO:0007669"/>
    <property type="project" value="UniProtKB-UniRule"/>
</dbReference>
<comment type="function">
    <text evidence="10">Ubiquitin ligase protein which is a component of the N-end rule pathway. Recognizes and binds to proteins bearing specific N-terminal residues that are destabilizing according to the N-end rule, leading to their ubiquitination and subsequent degradation.</text>
</comment>
<dbReference type="SUPFAM" id="SSF46785">
    <property type="entry name" value="Winged helix' DNA-binding domain"/>
    <property type="match status" value="1"/>
</dbReference>
<dbReference type="Pfam" id="PF18995">
    <property type="entry name" value="PRT6_C"/>
    <property type="match status" value="1"/>
</dbReference>
<dbReference type="PROSITE" id="PS51157">
    <property type="entry name" value="ZF_UBR"/>
    <property type="match status" value="1"/>
</dbReference>
<dbReference type="VEuPathDB" id="FungiDB:TREMEDRAFT_33731"/>
<dbReference type="CDD" id="cd19670">
    <property type="entry name" value="UBR-box_UBR1_2_3"/>
    <property type="match status" value="1"/>
</dbReference>
<comment type="caution">
    <text evidence="13">The sequence shown here is derived from an EMBL/GenBank/DDBJ whole genome shotgun (WGS) entry which is preliminary data.</text>
</comment>
<dbReference type="PANTHER" id="PTHR21497:SF24">
    <property type="entry name" value="E3 UBIQUITIN-PROTEIN LIGASE UBR1"/>
    <property type="match status" value="1"/>
</dbReference>
<reference evidence="13 14" key="1">
    <citation type="submission" date="2016-06" db="EMBL/GenBank/DDBJ databases">
        <title>Evolution of pathogenesis and genome organization in the Tremellales.</title>
        <authorList>
            <person name="Cuomo C."/>
            <person name="Litvintseva A."/>
            <person name="Heitman J."/>
            <person name="Chen Y."/>
            <person name="Sun S."/>
            <person name="Springer D."/>
            <person name="Dromer F."/>
            <person name="Young S."/>
            <person name="Zeng Q."/>
            <person name="Chapman S."/>
            <person name="Gujja S."/>
            <person name="Saif S."/>
            <person name="Birren B."/>
        </authorList>
    </citation>
    <scope>NUCLEOTIDE SEQUENCE [LARGE SCALE GENOMIC DNA]</scope>
    <source>
        <strain evidence="13 14">ATCC 28783</strain>
    </source>
</reference>
<feature type="domain" description="UBR-type" evidence="12">
    <location>
        <begin position="119"/>
        <end position="192"/>
    </location>
</feature>
<evidence type="ECO:0000256" key="5">
    <source>
        <dbReference type="ARBA" id="ARBA00022771"/>
    </source>
</evidence>
<evidence type="ECO:0000256" key="11">
    <source>
        <dbReference type="SAM" id="MobiDB-lite"/>
    </source>
</evidence>
<dbReference type="EC" id="2.3.2.27" evidence="10"/>
<comment type="catalytic activity">
    <reaction evidence="1 10">
        <text>S-ubiquitinyl-[E2 ubiquitin-conjugating enzyme]-L-cysteine + [acceptor protein]-L-lysine = [E2 ubiquitin-conjugating enzyme]-L-cysteine + N(6)-ubiquitinyl-[acceptor protein]-L-lysine.</text>
        <dbReference type="EC" id="2.3.2.27"/>
    </reaction>
</comment>
<dbReference type="SMART" id="SM00396">
    <property type="entry name" value="ZnF_UBR1"/>
    <property type="match status" value="1"/>
</dbReference>
<evidence type="ECO:0000256" key="4">
    <source>
        <dbReference type="ARBA" id="ARBA00022723"/>
    </source>
</evidence>
<dbReference type="STRING" id="5217.A0A4Q1BT88"/>
<dbReference type="GO" id="GO:0071596">
    <property type="term" value="P:ubiquitin-dependent protein catabolic process via the N-end rule pathway"/>
    <property type="evidence" value="ECO:0007669"/>
    <property type="project" value="UniProtKB-UniRule"/>
</dbReference>
<dbReference type="FunCoup" id="A0A4Q1BT88">
    <property type="interactions" value="312"/>
</dbReference>
<dbReference type="GO" id="GO:0016567">
    <property type="term" value="P:protein ubiquitination"/>
    <property type="evidence" value="ECO:0007669"/>
    <property type="project" value="UniProtKB-UniRule"/>
</dbReference>
<evidence type="ECO:0000256" key="1">
    <source>
        <dbReference type="ARBA" id="ARBA00000900"/>
    </source>
</evidence>
<evidence type="ECO:0000313" key="13">
    <source>
        <dbReference type="EMBL" id="RXK41198.1"/>
    </source>
</evidence>
<dbReference type="Proteomes" id="UP000289152">
    <property type="component" value="Unassembled WGS sequence"/>
</dbReference>
<dbReference type="Pfam" id="PF02207">
    <property type="entry name" value="zf-UBR"/>
    <property type="match status" value="1"/>
</dbReference>
<dbReference type="GO" id="GO:0000151">
    <property type="term" value="C:ubiquitin ligase complex"/>
    <property type="evidence" value="ECO:0007669"/>
    <property type="project" value="TreeGrafter"/>
</dbReference>
<evidence type="ECO:0000256" key="9">
    <source>
        <dbReference type="PROSITE-ProRule" id="PRU00508"/>
    </source>
</evidence>
<evidence type="ECO:0000256" key="8">
    <source>
        <dbReference type="ARBA" id="ARBA00046341"/>
    </source>
</evidence>
<dbReference type="InterPro" id="IPR042065">
    <property type="entry name" value="E3_ELL-like"/>
</dbReference>
<evidence type="ECO:0000256" key="2">
    <source>
        <dbReference type="ARBA" id="ARBA00004906"/>
    </source>
</evidence>
<sequence>MSLPGPSSSGPNDGTPSQPLPQNDRSDRAPLRKLWETLTHQHVRNNAEFSLRARSTVVQDLYTAIGIKSYPHLYMCNGDDPPLYAIVDQDGLERNWALRDRQLDILHKVGLERAKSPGMRCDKTLPKGAKTYSCRTCQADALSVLCTNCFNASDHEGHEVLFGTAIGFSTVCDCNDPSAWRPESLGCEHHPPLQPGQTLIDHAIEYTSLTPGLTRALTTNLYETICVTLEAIINSFSHSLLPNEYGDLPANLNDMLTHIHQTAEPKDRRSHGRWSVTVITDEKHTGPEVERQMQVALGCTPEVAATMRRKLDLMGRLVLVTTHNPFKAFHAASSMRLIDLTVSLRKSNDVCKEDMGAALIQWLRHMCETTIGGDIELFRRLLLRALLEPRLPMLAVTSGSEGTPFPSDLQDLELERPFPIRGQKVTRLDWLFYLDVRLWRESRLDLRSIYTHLCTLGETARNSFACRFSINYPRLFEYFIYYDRDIEAMLIHSLAGQLFPDPVASLYATERAQLFNIVVDTAYAWYTLQMVEDRLRVPALRPGDLHPEAEAMVRINPDRNHAFRSKKGAVIMQHIRRLLKNERLQRLVVRVPSLFDRFLTLANIFVAMQSQAREMGEHVEFEVDWPKAFVVLGEMSRACRDFGSSFQFANSDQMLTALSRVLTKILHDQNMVTEILDPEKYYPPALHIVSNVLLEGVKCKLIQTDVMTIKAFSFHHYLHLLFAELLRWAPAVAHFQDEEGQDLSFDDFVDAMLFRSDLGDPTIDKLTLLEVPLTKFAVFAHVKADMWRKNGVAMRSQVTHYRDIAFREATLDQDFFLLQFGLCTLRPVMFMTALIDKFELTNLFRGDATKASNWISEACHPRQYAAILEELVLLVISLFCDTRIIRNVTRDEITRCHLIHLLALNSMTFSELCKKLPEKSLDKSITPILQDIADLRAPTETATGVYVLKPEFYSEVDPYWRHYTRNEHRTVQNRLIQEAKRLHPEVENPLILPPPLKIPPKGSAFSNLYEGFYDQTMPAFIGYLLTHCLMFGENPQLESITDLALHLTMVALAISPQCFAGWSLRVGGDNPRFSVFQRLWLMQTNETFKAFRPKIDYILNTIVTQLPDDMTQDYRRQREVSKQVIPAPAVKTNAAERQKALMAEFAQRQTQFAANLLDDDDDLTEEMEDEEIVTYGQCIVCQEQVSSKQPGGMLALLQPSRILRDVVNDRVHNNDSSHPSKSSSEPIRGADDTLLPQDPVPFQAHPSTGLRFGVHMSACGHMMHDICMTTYFDATRHRHSTQVQRHHPENAMRQEYLCPLCKSIGNVLIPVEPTKSSTLPLIQPSKSNPGFPVTLNEKIRLVCEESLLRVRDSGKIWDYHIETGELAPWFTDCVFYHSTLDLENRRAMRNSAKMIDKFRALARALSEQSQRLRGRKSHMYVPEDIVSYTVACVEVTQRGYPLRGDMKSVAEQVPETTTKLIKHLIGMLQLELDVFFGMKYDRASLRVGIFARFLPDWYRASMLSTPLLLRHPLSMVIEAAAIAPDLLHSVILMSYYAELTRVMLGVSVHVRRCLGRSTSTPIPSPTDPNLEDALEIFADFRPIMYAVLRNAGPFPDTELVLTHLSDEWLSKLLYSYTISFLRRCSIIFYSVSGTYPSLQLIETKGKSEYRQLLELLVIPSPKETLANPRSTESPIVARWINQWALQGRTVPPLEYPGKYELFKLPRLLEEMVMRYFEMRCTNCGIKPTWPAVCLFCGTFLCLGGDCCSEGEQGECNIHMRDCGAAVGMFVDIKRWHILYLYAGSGSFGPMPYLDQHGELDVHMRRGQRQYLHLGRLDELRRAVWLQHTIPHLTARKLELTSDAGGWSCL</sequence>
<dbReference type="InterPro" id="IPR003126">
    <property type="entry name" value="Znf_UBR"/>
</dbReference>
<keyword evidence="4 10" id="KW-0479">Metal-binding</keyword>
<feature type="zinc finger region" description="UBR-type" evidence="9">
    <location>
        <begin position="119"/>
        <end position="192"/>
    </location>
</feature>
<dbReference type="Gene3D" id="2.10.110.30">
    <property type="match status" value="1"/>
</dbReference>
<evidence type="ECO:0000256" key="3">
    <source>
        <dbReference type="ARBA" id="ARBA00022679"/>
    </source>
</evidence>
<keyword evidence="3 10" id="KW-0808">Transferase</keyword>
<proteinExistence type="inferred from homology"/>
<comment type="similarity">
    <text evidence="8 10">Belongs to the E3 ubiquitin-protein ligase UBR1-like family.</text>
</comment>
<evidence type="ECO:0000256" key="7">
    <source>
        <dbReference type="ARBA" id="ARBA00022833"/>
    </source>
</evidence>
<protein>
    <recommendedName>
        <fullName evidence="10">E3 ubiquitin-protein ligase</fullName>
        <ecNumber evidence="10">2.3.2.27</ecNumber>
    </recommendedName>
</protein>
<dbReference type="UniPathway" id="UPA00143"/>
<accession>A0A4Q1BT88</accession>
<dbReference type="Gene3D" id="1.10.10.2670">
    <property type="entry name" value="E3 ubiquitin-protein ligase"/>
    <property type="match status" value="1"/>
</dbReference>
<dbReference type="InterPro" id="IPR036390">
    <property type="entry name" value="WH_DNA-bd_sf"/>
</dbReference>
<dbReference type="CDD" id="cd16482">
    <property type="entry name" value="RING-H2_UBR1-like"/>
    <property type="match status" value="1"/>
</dbReference>
<dbReference type="InterPro" id="IPR044046">
    <property type="entry name" value="E3_ligase_UBR-like_C"/>
</dbReference>
<evidence type="ECO:0000259" key="12">
    <source>
        <dbReference type="PROSITE" id="PS51157"/>
    </source>
</evidence>
<feature type="region of interest" description="Disordered" evidence="11">
    <location>
        <begin position="1211"/>
        <end position="1235"/>
    </location>
</feature>
<keyword evidence="6 10" id="KW-0833">Ubl conjugation pathway</keyword>
<dbReference type="GO" id="GO:0008270">
    <property type="term" value="F:zinc ion binding"/>
    <property type="evidence" value="ECO:0007669"/>
    <property type="project" value="UniProtKB-UniRule"/>
</dbReference>
<keyword evidence="5 10" id="KW-0863">Zinc-finger</keyword>
<gene>
    <name evidence="13" type="ORF">M231_01603</name>
</gene>
<feature type="region of interest" description="Disordered" evidence="11">
    <location>
        <begin position="1"/>
        <end position="26"/>
    </location>
</feature>
<dbReference type="FunFam" id="2.10.110.30:FF:000002">
    <property type="entry name" value="Putative e3 ubiquitin-protein ligase ubr3"/>
    <property type="match status" value="1"/>
</dbReference>
<dbReference type="GO" id="GO:0005737">
    <property type="term" value="C:cytoplasm"/>
    <property type="evidence" value="ECO:0007669"/>
    <property type="project" value="TreeGrafter"/>
</dbReference>
<comment type="pathway">
    <text evidence="2 10">Protein modification; protein ubiquitination.</text>
</comment>
<feature type="compositionally biased region" description="Polar residues" evidence="11">
    <location>
        <begin position="1"/>
        <end position="23"/>
    </location>
</feature>
<keyword evidence="7 10" id="KW-0862">Zinc</keyword>
<dbReference type="InParanoid" id="A0A4Q1BT88"/>
<evidence type="ECO:0000313" key="14">
    <source>
        <dbReference type="Proteomes" id="UP000289152"/>
    </source>
</evidence>
<dbReference type="OrthoDB" id="26387at2759"/>
<dbReference type="InterPro" id="IPR039164">
    <property type="entry name" value="UBR1-like"/>
</dbReference>
<organism evidence="13 14">
    <name type="scientific">Tremella mesenterica</name>
    <name type="common">Jelly fungus</name>
    <dbReference type="NCBI Taxonomy" id="5217"/>
    <lineage>
        <taxon>Eukaryota</taxon>
        <taxon>Fungi</taxon>
        <taxon>Dikarya</taxon>
        <taxon>Basidiomycota</taxon>
        <taxon>Agaricomycotina</taxon>
        <taxon>Tremellomycetes</taxon>
        <taxon>Tremellales</taxon>
        <taxon>Tremellaceae</taxon>
        <taxon>Tremella</taxon>
    </lineage>
</organism>
<evidence type="ECO:0000256" key="10">
    <source>
        <dbReference type="RuleBase" id="RU366018"/>
    </source>
</evidence>
<evidence type="ECO:0000256" key="6">
    <source>
        <dbReference type="ARBA" id="ARBA00022786"/>
    </source>
</evidence>
<dbReference type="PANTHER" id="PTHR21497">
    <property type="entry name" value="UBIQUITIN LIGASE E3 ALPHA-RELATED"/>
    <property type="match status" value="1"/>
</dbReference>
<name>A0A4Q1BT88_TREME</name>
<dbReference type="EMBL" id="SDIL01000011">
    <property type="protein sequence ID" value="RXK41198.1"/>
    <property type="molecule type" value="Genomic_DNA"/>
</dbReference>